<feature type="compositionally biased region" description="Polar residues" evidence="1">
    <location>
        <begin position="53"/>
        <end position="62"/>
    </location>
</feature>
<dbReference type="AlphaFoldDB" id="A0A8J1UXE8"/>
<dbReference type="Proteomes" id="UP000749559">
    <property type="component" value="Unassembled WGS sequence"/>
</dbReference>
<feature type="compositionally biased region" description="Basic and acidic residues" evidence="1">
    <location>
        <begin position="69"/>
        <end position="78"/>
    </location>
</feature>
<feature type="compositionally biased region" description="Polar residues" evidence="1">
    <location>
        <begin position="145"/>
        <end position="158"/>
    </location>
</feature>
<evidence type="ECO:0000313" key="2">
    <source>
        <dbReference type="EMBL" id="CAH1772838.1"/>
    </source>
</evidence>
<dbReference type="InterPro" id="IPR036236">
    <property type="entry name" value="Znf_C2H2_sf"/>
</dbReference>
<dbReference type="InterPro" id="IPR013087">
    <property type="entry name" value="Znf_C2H2_type"/>
</dbReference>
<feature type="non-terminal residue" evidence="2">
    <location>
        <position position="1"/>
    </location>
</feature>
<proteinExistence type="predicted"/>
<evidence type="ECO:0000256" key="1">
    <source>
        <dbReference type="SAM" id="MobiDB-lite"/>
    </source>
</evidence>
<protein>
    <submittedName>
        <fullName evidence="2">Uncharacterized protein</fullName>
    </submittedName>
</protein>
<dbReference type="PROSITE" id="PS00028">
    <property type="entry name" value="ZINC_FINGER_C2H2_1"/>
    <property type="match status" value="1"/>
</dbReference>
<dbReference type="PROSITE" id="PS50157">
    <property type="entry name" value="ZINC_FINGER_C2H2_2"/>
    <property type="match status" value="1"/>
</dbReference>
<sequence>MEQAKLNFETKMKNYKRKSNVTKEKSRNQHLKVSISSSTRSTDDINNTDDMDQNNTFQTNEEVSPVKNSGKESSVHKELLQSKSILTSEANGPITEKSCTVSLCRLTEKDISQMLHHQCAGCSHIRTSNTTKEKSRNQHVRESPYSPTVNNATDIDQNDSFQSNEEMSLAMHSRKEASLYKELFQSKTIQASESSTLIKEKPCTVSLCRLTEKDVSKLKYRHNQFRFCIKDDDLQINKLPVKIVKNQKPKKLTKTGGSADASKHKRVSCEICSKVFANNASLYTHNIIHGEKKFKCDICGK</sequence>
<feature type="region of interest" description="Disordered" evidence="1">
    <location>
        <begin position="129"/>
        <end position="158"/>
    </location>
</feature>
<comment type="caution">
    <text evidence="2">The sequence shown here is derived from an EMBL/GenBank/DDBJ whole genome shotgun (WGS) entry which is preliminary data.</text>
</comment>
<dbReference type="SUPFAM" id="SSF57667">
    <property type="entry name" value="beta-beta-alpha zinc fingers"/>
    <property type="match status" value="1"/>
</dbReference>
<feature type="compositionally biased region" description="Basic and acidic residues" evidence="1">
    <location>
        <begin position="131"/>
        <end position="142"/>
    </location>
</feature>
<dbReference type="EMBL" id="CAIIXF020000001">
    <property type="protein sequence ID" value="CAH1772838.1"/>
    <property type="molecule type" value="Genomic_DNA"/>
</dbReference>
<accession>A0A8J1UXE8</accession>
<keyword evidence="3" id="KW-1185">Reference proteome</keyword>
<reference evidence="2" key="1">
    <citation type="submission" date="2022-03" db="EMBL/GenBank/DDBJ databases">
        <authorList>
            <person name="Martin C."/>
        </authorList>
    </citation>
    <scope>NUCLEOTIDE SEQUENCE</scope>
</reference>
<gene>
    <name evidence="2" type="ORF">OFUS_LOCUS533</name>
</gene>
<name>A0A8J1UXE8_OWEFU</name>
<feature type="region of interest" description="Disordered" evidence="1">
    <location>
        <begin position="1"/>
        <end position="78"/>
    </location>
</feature>
<evidence type="ECO:0000313" key="3">
    <source>
        <dbReference type="Proteomes" id="UP000749559"/>
    </source>
</evidence>
<dbReference type="Gene3D" id="3.30.160.60">
    <property type="entry name" value="Classic Zinc Finger"/>
    <property type="match status" value="1"/>
</dbReference>
<organism evidence="2 3">
    <name type="scientific">Owenia fusiformis</name>
    <name type="common">Polychaete worm</name>
    <dbReference type="NCBI Taxonomy" id="6347"/>
    <lineage>
        <taxon>Eukaryota</taxon>
        <taxon>Metazoa</taxon>
        <taxon>Spiralia</taxon>
        <taxon>Lophotrochozoa</taxon>
        <taxon>Annelida</taxon>
        <taxon>Polychaeta</taxon>
        <taxon>Sedentaria</taxon>
        <taxon>Canalipalpata</taxon>
        <taxon>Sabellida</taxon>
        <taxon>Oweniida</taxon>
        <taxon>Oweniidae</taxon>
        <taxon>Owenia</taxon>
    </lineage>
</organism>